<dbReference type="Pfam" id="PF10935">
    <property type="entry name" value="DUF2637"/>
    <property type="match status" value="1"/>
</dbReference>
<feature type="region of interest" description="Disordered" evidence="1">
    <location>
        <begin position="287"/>
        <end position="344"/>
    </location>
</feature>
<keyword evidence="2" id="KW-0472">Membrane</keyword>
<evidence type="ECO:0000256" key="2">
    <source>
        <dbReference type="SAM" id="Phobius"/>
    </source>
</evidence>
<keyword evidence="2" id="KW-1133">Transmembrane helix</keyword>
<proteinExistence type="predicted"/>
<dbReference type="RefSeq" id="WP_286057092.1">
    <property type="nucleotide sequence ID" value="NZ_JASVWF010000011.1"/>
</dbReference>
<keyword evidence="2" id="KW-0812">Transmembrane</keyword>
<sequence>MTNLRMRLPRLPLARLPMGLALTMVAAVWVLGCVWSFTEQTAFARAKAFSDPELLPLVIDGLAAAMGGVAFAASLDARPAVAARVGTALAVLASALSNGLWAAERSSTGSAGPDPATVAIGAGIPIAANIAFEVLLAELRRQVQRRRGLPAPTPLPTLRLARLLLSPGPTFSAWRREVLQVTGPAAARPLPLSSTPDLAAPPPGPGGGAPAPAQHSLVQTGTVDAPLGSGAARAGASTASTGVPAPAVLAAPTEDSTSSLATLAAAPPVADPDAVHAAGTLAARGRDMAAPDPTAPSTKPGPNQAPDGSPPAAQPPAALDGGDHGTPPTTPEGGEEESSGRVESNAKVWRLAEYLRALDRDPAQVSGDEVVDLGLCSSARNGRRLRDRAVALCEALDGPVPPPRPDLSDQPRLLLPGEAPSLAIVAGGDTR</sequence>
<keyword evidence="4" id="KW-1185">Reference proteome</keyword>
<organism evidence="3 4">
    <name type="scientific">Actinomycetospora termitidis</name>
    <dbReference type="NCBI Taxonomy" id="3053470"/>
    <lineage>
        <taxon>Bacteria</taxon>
        <taxon>Bacillati</taxon>
        <taxon>Actinomycetota</taxon>
        <taxon>Actinomycetes</taxon>
        <taxon>Pseudonocardiales</taxon>
        <taxon>Pseudonocardiaceae</taxon>
        <taxon>Actinomycetospora</taxon>
    </lineage>
</organism>
<dbReference type="Proteomes" id="UP001231924">
    <property type="component" value="Unassembled WGS sequence"/>
</dbReference>
<feature type="transmembrane region" description="Helical" evidence="2">
    <location>
        <begin position="85"/>
        <end position="103"/>
    </location>
</feature>
<feature type="region of interest" description="Disordered" evidence="1">
    <location>
        <begin position="396"/>
        <end position="431"/>
    </location>
</feature>
<feature type="transmembrane region" description="Helical" evidence="2">
    <location>
        <begin position="54"/>
        <end position="73"/>
    </location>
</feature>
<dbReference type="PROSITE" id="PS51257">
    <property type="entry name" value="PROKAR_LIPOPROTEIN"/>
    <property type="match status" value="1"/>
</dbReference>
<gene>
    <name evidence="3" type="ORF">QRT03_31295</name>
</gene>
<feature type="region of interest" description="Disordered" evidence="1">
    <location>
        <begin position="187"/>
        <end position="214"/>
    </location>
</feature>
<evidence type="ECO:0000256" key="1">
    <source>
        <dbReference type="SAM" id="MobiDB-lite"/>
    </source>
</evidence>
<feature type="transmembrane region" description="Helical" evidence="2">
    <location>
        <begin position="115"/>
        <end position="137"/>
    </location>
</feature>
<comment type="caution">
    <text evidence="3">The sequence shown here is derived from an EMBL/GenBank/DDBJ whole genome shotgun (WGS) entry which is preliminary data.</text>
</comment>
<name>A0ABT7MIJ9_9PSEU</name>
<evidence type="ECO:0000313" key="4">
    <source>
        <dbReference type="Proteomes" id="UP001231924"/>
    </source>
</evidence>
<dbReference type="EMBL" id="JASVWF010000011">
    <property type="protein sequence ID" value="MDL5160489.1"/>
    <property type="molecule type" value="Genomic_DNA"/>
</dbReference>
<reference evidence="3 4" key="1">
    <citation type="submission" date="2023-06" db="EMBL/GenBank/DDBJ databases">
        <title>Actinomycetospora Odt1-22.</title>
        <authorList>
            <person name="Supong K."/>
        </authorList>
    </citation>
    <scope>NUCLEOTIDE SEQUENCE [LARGE SCALE GENOMIC DNA]</scope>
    <source>
        <strain evidence="3 4">Odt1-22</strain>
    </source>
</reference>
<evidence type="ECO:0000313" key="3">
    <source>
        <dbReference type="EMBL" id="MDL5160489.1"/>
    </source>
</evidence>
<dbReference type="InterPro" id="IPR021235">
    <property type="entry name" value="DUF2637"/>
</dbReference>
<protein>
    <submittedName>
        <fullName evidence="3">DUF2637 domain-containing protein</fullName>
    </submittedName>
</protein>
<accession>A0ABT7MIJ9</accession>